<feature type="transmembrane region" description="Helical" evidence="7">
    <location>
        <begin position="739"/>
        <end position="757"/>
    </location>
</feature>
<dbReference type="GO" id="GO:0005315">
    <property type="term" value="F:phosphate transmembrane transporter activity"/>
    <property type="evidence" value="ECO:0007669"/>
    <property type="project" value="TreeGrafter"/>
</dbReference>
<feature type="domain" description="SPX" evidence="8">
    <location>
        <begin position="1"/>
        <end position="315"/>
    </location>
</feature>
<dbReference type="PANTHER" id="PTHR10283:SF92">
    <property type="entry name" value="LOW-AFFINITY PHOSPHATE TRANSPORTER PHO91"/>
    <property type="match status" value="1"/>
</dbReference>
<dbReference type="AlphaFoldDB" id="A0A0H2S0F7"/>
<comment type="subcellular location">
    <subcellularLocation>
        <location evidence="1">Membrane</location>
        <topology evidence="1">Multi-pass membrane protein</topology>
    </subcellularLocation>
</comment>
<dbReference type="Pfam" id="PF03105">
    <property type="entry name" value="SPX"/>
    <property type="match status" value="2"/>
</dbReference>
<dbReference type="PANTHER" id="PTHR10283">
    <property type="entry name" value="SOLUTE CARRIER FAMILY 13 MEMBER"/>
    <property type="match status" value="1"/>
</dbReference>
<feature type="transmembrane region" description="Helical" evidence="7">
    <location>
        <begin position="634"/>
        <end position="658"/>
    </location>
</feature>
<keyword evidence="5 7" id="KW-0472">Membrane</keyword>
<dbReference type="Proteomes" id="UP000053477">
    <property type="component" value="Unassembled WGS sequence"/>
</dbReference>
<feature type="transmembrane region" description="Helical" evidence="7">
    <location>
        <begin position="709"/>
        <end position="727"/>
    </location>
</feature>
<feature type="transmembrane region" description="Helical" evidence="7">
    <location>
        <begin position="777"/>
        <end position="794"/>
    </location>
</feature>
<gene>
    <name evidence="9" type="ORF">SCHPADRAFT_913603</name>
</gene>
<dbReference type="GO" id="GO:0006797">
    <property type="term" value="P:polyphosphate metabolic process"/>
    <property type="evidence" value="ECO:0007669"/>
    <property type="project" value="TreeGrafter"/>
</dbReference>
<evidence type="ECO:0000313" key="10">
    <source>
        <dbReference type="Proteomes" id="UP000053477"/>
    </source>
</evidence>
<protein>
    <submittedName>
        <fullName evidence="9">SPX-domain-containing protein</fullName>
    </submittedName>
</protein>
<feature type="region of interest" description="Disordered" evidence="6">
    <location>
        <begin position="107"/>
        <end position="177"/>
    </location>
</feature>
<dbReference type="Pfam" id="PF03600">
    <property type="entry name" value="CitMHS"/>
    <property type="match status" value="1"/>
</dbReference>
<name>A0A0H2S0F7_9AGAM</name>
<dbReference type="CDD" id="cd01115">
    <property type="entry name" value="SLC13_permease"/>
    <property type="match status" value="1"/>
</dbReference>
<dbReference type="InParanoid" id="A0A0H2S0F7"/>
<sequence length="874" mass="97265">MKFSNSLKFNAVAEWWDEYIAYSALKKQIYLLEKAPIRHSAHDGDLEANERSALMGESATDNVFRHLLDGELKKVCEFYMAQEQKVLGELSELEQLVKMKDEESFTGADRQYMNVDGDFDDDDDDDDDETAMRGNSRSRERHSIRGSGRRRTKSDARPYGTAPALSQTQSLPGDPRTAVNRRYSVSSSEDNLDLEASLASLTQIPENGELRTSTSLGRAASSSPKAARATISSIFNFVKPGGSVSSSMLVPETIWTAKTNYAYDTQVLFKRRIATLYSTFTSLRAYVELNYSGFRKILKKYESSFMLKDEYMHNVVEQSYPFLQSSKDRLDDGINRLVVLYAKCVTRDDTSAAKRQLKIHQREHIAWERDTVWRQMIGQERRGETDGQVKALGGHIEIEENAVLAIATPVGKFRLTRKHISLVVALVVFVTLLNVEVVDGLPANNCLAVLIFSTIMWASEAIPLFVTSMLVPLLLVVLRVFVSDEFSEDGNPERLDPPHATTYIFRQMFSPTIMLLIGGFTIASAISKTNIDRVLVTRVLSLAGTRPNIVLLSFMGVSCFASMWIRFVQIIHLQFNLCIYHSQPILRNLPPKSSFAPCIIIGIALAANIGGQSSPISSPQNLIALQNMDDALDWGQWFAVALPVSAVSIILIWLLLLVSYRPSYTLDGEVLEIKEVRASKDPFTFKQYWVSFVCVGTIILWLIEKRIESWIGDMGVIAIIPIVAFFSTGVLRKDDFEQFLWTIVFLAMGGIALGKGVTSSGLLELFDEGIRRAVDGLSLPIVVMMLSAVVLVRAIDISLHNYQRLLVFLTGLLCSTGMGMPVSGFPNQTAANQEDDIGQLYLTNVDFLKNGVPASIISAFVVATLGYGLCLALQ</sequence>
<dbReference type="STRING" id="27342.A0A0H2S0F7"/>
<evidence type="ECO:0000256" key="4">
    <source>
        <dbReference type="ARBA" id="ARBA00022989"/>
    </source>
</evidence>
<dbReference type="OrthoDB" id="10260443at2759"/>
<feature type="transmembrane region" description="Helical" evidence="7">
    <location>
        <begin position="806"/>
        <end position="825"/>
    </location>
</feature>
<keyword evidence="10" id="KW-1185">Reference proteome</keyword>
<evidence type="ECO:0000256" key="7">
    <source>
        <dbReference type="SAM" id="Phobius"/>
    </source>
</evidence>
<dbReference type="InterPro" id="IPR004680">
    <property type="entry name" value="Cit_transptr-like_dom"/>
</dbReference>
<evidence type="ECO:0000256" key="6">
    <source>
        <dbReference type="SAM" id="MobiDB-lite"/>
    </source>
</evidence>
<feature type="transmembrane region" description="Helical" evidence="7">
    <location>
        <begin position="503"/>
        <end position="526"/>
    </location>
</feature>
<dbReference type="FunCoup" id="A0A0H2S0F7">
    <property type="interactions" value="189"/>
</dbReference>
<evidence type="ECO:0000256" key="5">
    <source>
        <dbReference type="ARBA" id="ARBA00023136"/>
    </source>
</evidence>
<organism evidence="9 10">
    <name type="scientific">Schizopora paradoxa</name>
    <dbReference type="NCBI Taxonomy" id="27342"/>
    <lineage>
        <taxon>Eukaryota</taxon>
        <taxon>Fungi</taxon>
        <taxon>Dikarya</taxon>
        <taxon>Basidiomycota</taxon>
        <taxon>Agaricomycotina</taxon>
        <taxon>Agaricomycetes</taxon>
        <taxon>Hymenochaetales</taxon>
        <taxon>Schizoporaceae</taxon>
        <taxon>Schizopora</taxon>
    </lineage>
</organism>
<feature type="transmembrane region" description="Helical" evidence="7">
    <location>
        <begin position="461"/>
        <end position="482"/>
    </location>
</feature>
<evidence type="ECO:0000259" key="8">
    <source>
        <dbReference type="PROSITE" id="PS51382"/>
    </source>
</evidence>
<keyword evidence="3 7" id="KW-0812">Transmembrane</keyword>
<feature type="transmembrane region" description="Helical" evidence="7">
    <location>
        <begin position="687"/>
        <end position="703"/>
    </location>
</feature>
<feature type="transmembrane region" description="Helical" evidence="7">
    <location>
        <begin position="852"/>
        <end position="873"/>
    </location>
</feature>
<accession>A0A0H2S0F7</accession>
<dbReference type="GO" id="GO:0005886">
    <property type="term" value="C:plasma membrane"/>
    <property type="evidence" value="ECO:0007669"/>
    <property type="project" value="TreeGrafter"/>
</dbReference>
<feature type="compositionally biased region" description="Acidic residues" evidence="6">
    <location>
        <begin position="117"/>
        <end position="129"/>
    </location>
</feature>
<proteinExistence type="predicted"/>
<dbReference type="InterPro" id="IPR004331">
    <property type="entry name" value="SPX_dom"/>
</dbReference>
<dbReference type="EMBL" id="KQ085905">
    <property type="protein sequence ID" value="KLO17367.1"/>
    <property type="molecule type" value="Genomic_DNA"/>
</dbReference>
<keyword evidence="2" id="KW-0813">Transport</keyword>
<feature type="transmembrane region" description="Helical" evidence="7">
    <location>
        <begin position="420"/>
        <end position="441"/>
    </location>
</feature>
<reference evidence="9 10" key="1">
    <citation type="submission" date="2015-04" db="EMBL/GenBank/DDBJ databases">
        <title>Complete genome sequence of Schizopora paradoxa KUC8140, a cosmopolitan wood degrader in East Asia.</title>
        <authorList>
            <consortium name="DOE Joint Genome Institute"/>
            <person name="Min B."/>
            <person name="Park H."/>
            <person name="Jang Y."/>
            <person name="Kim J.-J."/>
            <person name="Kim K.H."/>
            <person name="Pangilinan J."/>
            <person name="Lipzen A."/>
            <person name="Riley R."/>
            <person name="Grigoriev I.V."/>
            <person name="Spatafora J.W."/>
            <person name="Choi I.-G."/>
        </authorList>
    </citation>
    <scope>NUCLEOTIDE SEQUENCE [LARGE SCALE GENOMIC DNA]</scope>
    <source>
        <strain evidence="9 10">KUC8140</strain>
    </source>
</reference>
<dbReference type="PROSITE" id="PS51382">
    <property type="entry name" value="SPX"/>
    <property type="match status" value="1"/>
</dbReference>
<evidence type="ECO:0000256" key="1">
    <source>
        <dbReference type="ARBA" id="ARBA00004141"/>
    </source>
</evidence>
<evidence type="ECO:0000313" key="9">
    <source>
        <dbReference type="EMBL" id="KLO17367.1"/>
    </source>
</evidence>
<keyword evidence="4 7" id="KW-1133">Transmembrane helix</keyword>
<evidence type="ECO:0000256" key="3">
    <source>
        <dbReference type="ARBA" id="ARBA00022692"/>
    </source>
</evidence>
<dbReference type="GO" id="GO:0006817">
    <property type="term" value="P:phosphate ion transport"/>
    <property type="evidence" value="ECO:0007669"/>
    <property type="project" value="TreeGrafter"/>
</dbReference>
<feature type="transmembrane region" description="Helical" evidence="7">
    <location>
        <begin position="549"/>
        <end position="573"/>
    </location>
</feature>
<dbReference type="CDD" id="cd14478">
    <property type="entry name" value="SPX_PHO87_PHO90_like"/>
    <property type="match status" value="1"/>
</dbReference>
<evidence type="ECO:0000256" key="2">
    <source>
        <dbReference type="ARBA" id="ARBA00022448"/>
    </source>
</evidence>